<dbReference type="PROSITE" id="PS51352">
    <property type="entry name" value="THIOREDOXIN_2"/>
    <property type="match status" value="1"/>
</dbReference>
<evidence type="ECO:0000256" key="8">
    <source>
        <dbReference type="PIRNR" id="PIRNR000239"/>
    </source>
</evidence>
<accession>A0AAV7A399</accession>
<evidence type="ECO:0000313" key="11">
    <source>
        <dbReference type="EMBL" id="KAG8555821.1"/>
    </source>
</evidence>
<proteinExistence type="inferred from homology"/>
<dbReference type="EMBL" id="WNYA01000009">
    <property type="protein sequence ID" value="KAG8555821.1"/>
    <property type="molecule type" value="Genomic_DNA"/>
</dbReference>
<dbReference type="GO" id="GO:0006979">
    <property type="term" value="P:response to oxidative stress"/>
    <property type="evidence" value="ECO:0007669"/>
    <property type="project" value="TreeGrafter"/>
</dbReference>
<dbReference type="EC" id="1.11.1.24" evidence="2"/>
<dbReference type="GO" id="GO:0033554">
    <property type="term" value="P:cellular response to stress"/>
    <property type="evidence" value="ECO:0007669"/>
    <property type="project" value="TreeGrafter"/>
</dbReference>
<evidence type="ECO:0000313" key="12">
    <source>
        <dbReference type="Proteomes" id="UP000824782"/>
    </source>
</evidence>
<keyword evidence="3 8" id="KW-0575">Peroxidase</keyword>
<dbReference type="GO" id="GO:0042744">
    <property type="term" value="P:hydrogen peroxide catabolic process"/>
    <property type="evidence" value="ECO:0007669"/>
    <property type="project" value="TreeGrafter"/>
</dbReference>
<evidence type="ECO:0000256" key="5">
    <source>
        <dbReference type="ARBA" id="ARBA00023002"/>
    </source>
</evidence>
<evidence type="ECO:0000256" key="2">
    <source>
        <dbReference type="ARBA" id="ARBA00013017"/>
    </source>
</evidence>
<keyword evidence="12" id="KW-1185">Reference proteome</keyword>
<dbReference type="GO" id="GO:0045454">
    <property type="term" value="P:cell redox homeostasis"/>
    <property type="evidence" value="ECO:0007669"/>
    <property type="project" value="TreeGrafter"/>
</dbReference>
<comment type="catalytic activity">
    <reaction evidence="7">
        <text>a hydroperoxide + [thioredoxin]-dithiol = an alcohol + [thioredoxin]-disulfide + H2O</text>
        <dbReference type="Rhea" id="RHEA:62620"/>
        <dbReference type="Rhea" id="RHEA-COMP:10698"/>
        <dbReference type="Rhea" id="RHEA-COMP:10700"/>
        <dbReference type="ChEBI" id="CHEBI:15377"/>
        <dbReference type="ChEBI" id="CHEBI:29950"/>
        <dbReference type="ChEBI" id="CHEBI:30879"/>
        <dbReference type="ChEBI" id="CHEBI:35924"/>
        <dbReference type="ChEBI" id="CHEBI:50058"/>
        <dbReference type="EC" id="1.11.1.24"/>
    </reaction>
</comment>
<evidence type="ECO:0000259" key="10">
    <source>
        <dbReference type="PROSITE" id="PS51352"/>
    </source>
</evidence>
<evidence type="ECO:0000256" key="4">
    <source>
        <dbReference type="ARBA" id="ARBA00022862"/>
    </source>
</evidence>
<evidence type="ECO:0000256" key="7">
    <source>
        <dbReference type="ARBA" id="ARBA00049091"/>
    </source>
</evidence>
<dbReference type="Proteomes" id="UP000824782">
    <property type="component" value="Unassembled WGS sequence"/>
</dbReference>
<gene>
    <name evidence="11" type="ORF">GDO81_017825</name>
</gene>
<dbReference type="InterPro" id="IPR036249">
    <property type="entry name" value="Thioredoxin-like_sf"/>
</dbReference>
<organism evidence="11 12">
    <name type="scientific">Engystomops pustulosus</name>
    <name type="common">Tungara frog</name>
    <name type="synonym">Physalaemus pustulosus</name>
    <dbReference type="NCBI Taxonomy" id="76066"/>
    <lineage>
        <taxon>Eukaryota</taxon>
        <taxon>Metazoa</taxon>
        <taxon>Chordata</taxon>
        <taxon>Craniata</taxon>
        <taxon>Vertebrata</taxon>
        <taxon>Euteleostomi</taxon>
        <taxon>Amphibia</taxon>
        <taxon>Batrachia</taxon>
        <taxon>Anura</taxon>
        <taxon>Neobatrachia</taxon>
        <taxon>Hyloidea</taxon>
        <taxon>Leptodactylidae</taxon>
        <taxon>Leiuperinae</taxon>
        <taxon>Engystomops</taxon>
    </lineage>
</organism>
<evidence type="ECO:0000256" key="1">
    <source>
        <dbReference type="ARBA" id="ARBA00009796"/>
    </source>
</evidence>
<comment type="similarity">
    <text evidence="1">Belongs to the peroxiredoxin family. AhpC/Prx1 subfamily.</text>
</comment>
<keyword evidence="4 8" id="KW-0049">Antioxidant</keyword>
<dbReference type="GO" id="GO:0008379">
    <property type="term" value="F:thioredoxin peroxidase activity"/>
    <property type="evidence" value="ECO:0007669"/>
    <property type="project" value="TreeGrafter"/>
</dbReference>
<dbReference type="InterPro" id="IPR013766">
    <property type="entry name" value="Thioredoxin_domain"/>
</dbReference>
<dbReference type="SUPFAM" id="SSF52833">
    <property type="entry name" value="Thioredoxin-like"/>
    <property type="match status" value="1"/>
</dbReference>
<reference evidence="11" key="1">
    <citation type="thesis" date="2020" institute="ProQuest LLC" country="789 East Eisenhower Parkway, Ann Arbor, MI, USA">
        <title>Comparative Genomics and Chromosome Evolution.</title>
        <authorList>
            <person name="Mudd A.B."/>
        </authorList>
    </citation>
    <scope>NUCLEOTIDE SEQUENCE</scope>
    <source>
        <strain evidence="11">237g6f4</strain>
        <tissue evidence="11">Blood</tissue>
    </source>
</reference>
<name>A0AAV7A399_ENGPU</name>
<dbReference type="PANTHER" id="PTHR10681:SF121">
    <property type="entry name" value="ALKYL HYDROPEROXIDE REDUCTASE C"/>
    <property type="match status" value="1"/>
</dbReference>
<evidence type="ECO:0000256" key="6">
    <source>
        <dbReference type="ARBA" id="ARBA00023284"/>
    </source>
</evidence>
<dbReference type="AlphaFoldDB" id="A0AAV7A399"/>
<comment type="function">
    <text evidence="8">Thiol-specific peroxidase that catalyzes the reduction of hydrogen peroxide and organic hydroperoxides to water and alcohols, respectively.</text>
</comment>
<protein>
    <recommendedName>
        <fullName evidence="2">thioredoxin-dependent peroxiredoxin</fullName>
        <ecNumber evidence="2">1.11.1.24</ecNumber>
    </recommendedName>
</protein>
<dbReference type="Gene3D" id="3.30.1020.10">
    <property type="entry name" value="Antioxidant, Horf6, Chain A, domain2"/>
    <property type="match status" value="1"/>
</dbReference>
<dbReference type="Pfam" id="PF00578">
    <property type="entry name" value="AhpC-TSA"/>
    <property type="match status" value="1"/>
</dbReference>
<dbReference type="GO" id="GO:0005829">
    <property type="term" value="C:cytosol"/>
    <property type="evidence" value="ECO:0007669"/>
    <property type="project" value="TreeGrafter"/>
</dbReference>
<evidence type="ECO:0000256" key="9">
    <source>
        <dbReference type="PIRSR" id="PIRSR000239-1"/>
    </source>
</evidence>
<keyword evidence="6 8" id="KW-0676">Redox-active center</keyword>
<comment type="caution">
    <text evidence="11">The sequence shown here is derived from an EMBL/GenBank/DDBJ whole genome shotgun (WGS) entry which is preliminary data.</text>
</comment>
<evidence type="ECO:0000256" key="3">
    <source>
        <dbReference type="ARBA" id="ARBA00022559"/>
    </source>
</evidence>
<sequence length="219" mass="24736">MNLGKQIPDFKAETTEGPLQMYEYIKDSWSVLMTHPASLTPVCTTEMSEYIKLIYEFENRKTKLLTMSFDSKEKNKQWVEDIIALSKVDSSKPLPFPLIADENREIGVMLGMIEKEKQNAPGIYFPARHCVIIGPDTKIKGIFVHSASTGRNMTEILRALDSAQLTFKTGVATPVNWKIGDNVIVPEKLPKDQVEKFVKNLQTVALPSEQTYLQVGELK</sequence>
<dbReference type="InterPro" id="IPR024706">
    <property type="entry name" value="Peroxiredoxin_AhpC-typ"/>
</dbReference>
<dbReference type="InterPro" id="IPR000866">
    <property type="entry name" value="AhpC/TSA"/>
</dbReference>
<dbReference type="Pfam" id="PF10417">
    <property type="entry name" value="1-cysPrx_C"/>
    <property type="match status" value="1"/>
</dbReference>
<keyword evidence="5 8" id="KW-0560">Oxidoreductase</keyword>
<feature type="active site" description="Cysteine sulfenic acid (-SOH) intermediate; for peroxidase activity" evidence="9">
    <location>
        <position position="43"/>
    </location>
</feature>
<dbReference type="PANTHER" id="PTHR10681">
    <property type="entry name" value="THIOREDOXIN PEROXIDASE"/>
    <property type="match status" value="1"/>
</dbReference>
<dbReference type="InterPro" id="IPR050217">
    <property type="entry name" value="Peroxiredoxin"/>
</dbReference>
<dbReference type="PIRSF" id="PIRSF000239">
    <property type="entry name" value="AHPC"/>
    <property type="match status" value="1"/>
</dbReference>
<dbReference type="Gene3D" id="3.40.30.10">
    <property type="entry name" value="Glutaredoxin"/>
    <property type="match status" value="1"/>
</dbReference>
<dbReference type="InterPro" id="IPR019479">
    <property type="entry name" value="Peroxiredoxin_C"/>
</dbReference>
<feature type="domain" description="Thioredoxin" evidence="10">
    <location>
        <begin position="1"/>
        <end position="165"/>
    </location>
</feature>